<evidence type="ECO:0000313" key="1">
    <source>
        <dbReference type="EnsemblPlants" id="MELO3C028774.2.1"/>
    </source>
</evidence>
<dbReference type="AlphaFoldDB" id="A0A9I9E4T3"/>
<name>A0A9I9E4T3_CUCME</name>
<dbReference type="EnsemblPlants" id="MELO3C028774.2.1">
    <property type="protein sequence ID" value="MELO3C028774.2.1"/>
    <property type="gene ID" value="MELO3C028774.2"/>
</dbReference>
<organism evidence="1">
    <name type="scientific">Cucumis melo</name>
    <name type="common">Muskmelon</name>
    <dbReference type="NCBI Taxonomy" id="3656"/>
    <lineage>
        <taxon>Eukaryota</taxon>
        <taxon>Viridiplantae</taxon>
        <taxon>Streptophyta</taxon>
        <taxon>Embryophyta</taxon>
        <taxon>Tracheophyta</taxon>
        <taxon>Spermatophyta</taxon>
        <taxon>Magnoliopsida</taxon>
        <taxon>eudicotyledons</taxon>
        <taxon>Gunneridae</taxon>
        <taxon>Pentapetalae</taxon>
        <taxon>rosids</taxon>
        <taxon>fabids</taxon>
        <taxon>Cucurbitales</taxon>
        <taxon>Cucurbitaceae</taxon>
        <taxon>Benincaseae</taxon>
        <taxon>Cucumis</taxon>
    </lineage>
</organism>
<reference evidence="1" key="1">
    <citation type="submission" date="2023-03" db="UniProtKB">
        <authorList>
            <consortium name="EnsemblPlants"/>
        </authorList>
    </citation>
    <scope>IDENTIFICATION</scope>
</reference>
<dbReference type="Gramene" id="MELO3C028774.2.1">
    <property type="protein sequence ID" value="MELO3C028774.2.1"/>
    <property type="gene ID" value="MELO3C028774.2"/>
</dbReference>
<sequence>MVVVQRHSLELSWATICSDLQTTLAIRCTINPFLDKKALPRVYDPLVAKKLQTHTLCYTN</sequence>
<protein>
    <submittedName>
        <fullName evidence="1">Uncharacterized protein</fullName>
    </submittedName>
</protein>
<proteinExistence type="predicted"/>
<accession>A0A9I9E4T3</accession>